<dbReference type="GO" id="GO:0022857">
    <property type="term" value="F:transmembrane transporter activity"/>
    <property type="evidence" value="ECO:0007669"/>
    <property type="project" value="InterPro"/>
</dbReference>
<feature type="transmembrane region" description="Helical" evidence="8">
    <location>
        <begin position="256"/>
        <end position="274"/>
    </location>
</feature>
<dbReference type="CDD" id="cd06173">
    <property type="entry name" value="MFS_MefA_like"/>
    <property type="match status" value="1"/>
</dbReference>
<evidence type="ECO:0000256" key="3">
    <source>
        <dbReference type="ARBA" id="ARBA00022475"/>
    </source>
</evidence>
<evidence type="ECO:0000313" key="9">
    <source>
        <dbReference type="EMBL" id="RZT88655.1"/>
    </source>
</evidence>
<keyword evidence="4 8" id="KW-0812">Transmembrane</keyword>
<feature type="transmembrane region" description="Helical" evidence="8">
    <location>
        <begin position="305"/>
        <end position="326"/>
    </location>
</feature>
<evidence type="ECO:0000256" key="2">
    <source>
        <dbReference type="ARBA" id="ARBA00022448"/>
    </source>
</evidence>
<dbReference type="Pfam" id="PF07690">
    <property type="entry name" value="MFS_1"/>
    <property type="match status" value="1"/>
</dbReference>
<organism evidence="9 10">
    <name type="scientific">Pseudonocardia sediminis</name>
    <dbReference type="NCBI Taxonomy" id="1397368"/>
    <lineage>
        <taxon>Bacteria</taxon>
        <taxon>Bacillati</taxon>
        <taxon>Actinomycetota</taxon>
        <taxon>Actinomycetes</taxon>
        <taxon>Pseudonocardiales</taxon>
        <taxon>Pseudonocardiaceae</taxon>
        <taxon>Pseudonocardia</taxon>
    </lineage>
</organism>
<evidence type="ECO:0000256" key="7">
    <source>
        <dbReference type="SAM" id="MobiDB-lite"/>
    </source>
</evidence>
<keyword evidence="3" id="KW-1003">Cell membrane</keyword>
<sequence length="422" mass="41780">MTAPLRRSAYRRLAASLTFSLLATGSWTLAAVWQVLALGGGVVQVSVVSAATAGASVATFLLGGVLADRVRPARLLAGTEGVRTVSAAAVAALSATGHLTVGLLVCAAVVQGTAGGLYMPSYSALLVRVVEPGELLPANGLEGVLRPVLVQALGPALAGALVAHASPAAAIGVTAVVAAASAVAAARLPATAPATTGGLSLWSGLREGLAHVARTRWLSTTLLYSSVATLLVMGPMEVLTPFAIRAAGGGPGDHALVLAALGTGAAAGSLAVMGASVPRRYLTTMMVCWALACLPLAVFGLGSPVWLMVAAGFVVGALFNAPMVIWGTVLQRRVPRELLGRVSGLDFFVSLGLLPLSIALAGPVGQAAGLRPTFLVAAIVPAALALVAIAAGRLASDEVAHPLGTAGPGTGPAATPRPGSTT</sequence>
<dbReference type="EMBL" id="SHKL01000001">
    <property type="protein sequence ID" value="RZT88655.1"/>
    <property type="molecule type" value="Genomic_DNA"/>
</dbReference>
<comment type="caution">
    <text evidence="9">The sequence shown here is derived from an EMBL/GenBank/DDBJ whole genome shotgun (WGS) entry which is preliminary data.</text>
</comment>
<dbReference type="OrthoDB" id="4528313at2"/>
<evidence type="ECO:0000313" key="10">
    <source>
        <dbReference type="Proteomes" id="UP000291591"/>
    </source>
</evidence>
<dbReference type="GO" id="GO:0005886">
    <property type="term" value="C:plasma membrane"/>
    <property type="evidence" value="ECO:0007669"/>
    <property type="project" value="UniProtKB-SubCell"/>
</dbReference>
<feature type="transmembrane region" description="Helical" evidence="8">
    <location>
        <begin position="46"/>
        <end position="67"/>
    </location>
</feature>
<proteinExistence type="predicted"/>
<feature type="region of interest" description="Disordered" evidence="7">
    <location>
        <begin position="402"/>
        <end position="422"/>
    </location>
</feature>
<dbReference type="PANTHER" id="PTHR23513:SF9">
    <property type="entry name" value="ENTEROBACTIN EXPORTER ENTS"/>
    <property type="match status" value="1"/>
</dbReference>
<evidence type="ECO:0000256" key="5">
    <source>
        <dbReference type="ARBA" id="ARBA00022989"/>
    </source>
</evidence>
<reference evidence="9 10" key="1">
    <citation type="submission" date="2019-02" db="EMBL/GenBank/DDBJ databases">
        <title>Sequencing the genomes of 1000 actinobacteria strains.</title>
        <authorList>
            <person name="Klenk H.-P."/>
        </authorList>
    </citation>
    <scope>NUCLEOTIDE SEQUENCE [LARGE SCALE GENOMIC DNA]</scope>
    <source>
        <strain evidence="9 10">DSM 45779</strain>
    </source>
</reference>
<keyword evidence="6 8" id="KW-0472">Membrane</keyword>
<feature type="transmembrane region" description="Helical" evidence="8">
    <location>
        <begin position="281"/>
        <end position="299"/>
    </location>
</feature>
<evidence type="ECO:0000256" key="6">
    <source>
        <dbReference type="ARBA" id="ARBA00023136"/>
    </source>
</evidence>
<keyword evidence="2" id="KW-0813">Transport</keyword>
<accession>A0A4Q7V3H4</accession>
<feature type="transmembrane region" description="Helical" evidence="8">
    <location>
        <begin position="338"/>
        <end position="362"/>
    </location>
</feature>
<dbReference type="Gene3D" id="1.20.1250.20">
    <property type="entry name" value="MFS general substrate transporter like domains"/>
    <property type="match status" value="1"/>
</dbReference>
<name>A0A4Q7V3H4_PSEST</name>
<dbReference type="Proteomes" id="UP000291591">
    <property type="component" value="Unassembled WGS sequence"/>
</dbReference>
<dbReference type="SUPFAM" id="SSF103473">
    <property type="entry name" value="MFS general substrate transporter"/>
    <property type="match status" value="1"/>
</dbReference>
<gene>
    <name evidence="9" type="ORF">EV383_5599</name>
</gene>
<comment type="subcellular location">
    <subcellularLocation>
        <location evidence="1">Cell inner membrane</location>
        <topology evidence="1">Multi-pass membrane protein</topology>
    </subcellularLocation>
</comment>
<keyword evidence="10" id="KW-1185">Reference proteome</keyword>
<dbReference type="InterPro" id="IPR011701">
    <property type="entry name" value="MFS"/>
</dbReference>
<evidence type="ECO:0000256" key="1">
    <source>
        <dbReference type="ARBA" id="ARBA00004429"/>
    </source>
</evidence>
<feature type="transmembrane region" description="Helical" evidence="8">
    <location>
        <begin position="222"/>
        <end position="244"/>
    </location>
</feature>
<dbReference type="InterPro" id="IPR036259">
    <property type="entry name" value="MFS_trans_sf"/>
</dbReference>
<evidence type="ECO:0000256" key="8">
    <source>
        <dbReference type="SAM" id="Phobius"/>
    </source>
</evidence>
<dbReference type="PANTHER" id="PTHR23513">
    <property type="entry name" value="INTEGRAL MEMBRANE EFFLUX PROTEIN-RELATED"/>
    <property type="match status" value="1"/>
</dbReference>
<dbReference type="RefSeq" id="WP_130292630.1">
    <property type="nucleotide sequence ID" value="NZ_SHKL01000001.1"/>
</dbReference>
<feature type="transmembrane region" description="Helical" evidence="8">
    <location>
        <begin position="374"/>
        <end position="395"/>
    </location>
</feature>
<evidence type="ECO:0000256" key="4">
    <source>
        <dbReference type="ARBA" id="ARBA00022692"/>
    </source>
</evidence>
<dbReference type="AlphaFoldDB" id="A0A4Q7V3H4"/>
<feature type="compositionally biased region" description="Low complexity" evidence="7">
    <location>
        <begin position="411"/>
        <end position="422"/>
    </location>
</feature>
<keyword evidence="5 8" id="KW-1133">Transmembrane helix</keyword>
<protein>
    <submittedName>
        <fullName evidence="9">Putative MFS family arabinose efflux permease</fullName>
    </submittedName>
</protein>